<proteinExistence type="predicted"/>
<keyword evidence="1" id="KW-0472">Membrane</keyword>
<reference evidence="2 3" key="1">
    <citation type="journal article" date="2017" name="Arch. Microbiol.">
        <title>Mariprofundus micogutta sp. nov., a novel iron-oxidizing zetaproteobacterium isolated from a deep-sea hydrothermal field at the Bayonnaise knoll of the Izu-Ogasawara arc, and a description of Mariprofundales ord. nov. and Zetaproteobacteria classis nov.</title>
        <authorList>
            <person name="Makita H."/>
            <person name="Tanaka E."/>
            <person name="Mitsunobu S."/>
            <person name="Miyazaki M."/>
            <person name="Nunoura T."/>
            <person name="Uematsu K."/>
            <person name="Takaki Y."/>
            <person name="Nishi S."/>
            <person name="Shimamura S."/>
            <person name="Takai K."/>
        </authorList>
    </citation>
    <scope>NUCLEOTIDE SEQUENCE [LARGE SCALE GENOMIC DNA]</scope>
    <source>
        <strain evidence="2 3">ET2</strain>
    </source>
</reference>
<dbReference type="RefSeq" id="WP_072658451.1">
    <property type="nucleotide sequence ID" value="NZ_BDFD01000001.1"/>
</dbReference>
<evidence type="ECO:0000313" key="2">
    <source>
        <dbReference type="EMBL" id="GAV19269.1"/>
    </source>
</evidence>
<keyword evidence="3" id="KW-1185">Reference proteome</keyword>
<dbReference type="AlphaFoldDB" id="A0A1L8CK76"/>
<dbReference type="Proteomes" id="UP000231632">
    <property type="component" value="Unassembled WGS sequence"/>
</dbReference>
<keyword evidence="1" id="KW-0812">Transmembrane</keyword>
<dbReference type="STRING" id="1921010.MMIC_P0202"/>
<evidence type="ECO:0000256" key="1">
    <source>
        <dbReference type="SAM" id="Phobius"/>
    </source>
</evidence>
<gene>
    <name evidence="2" type="ORF">MMIC_P0202</name>
</gene>
<protein>
    <submittedName>
        <fullName evidence="2">Uncharacterized protein</fullName>
    </submittedName>
</protein>
<dbReference type="OrthoDB" id="5296038at2"/>
<sequence length="213" mass="23992">MSQAKDKNIRYLGLKLFAAVVIGTGLVFVWSSTNHKNNAQVKDTWVDDAGYLHVLNIKLGKTTLRDAEIALKSRSDIAMYVYPQEHVNAGMRLEAYFPSIADHSKVILELKADELTLKQLQMRATMPHIYPNTVARMNLNPEDLPRVQLLTVEKLTLIPSIDITPELLEARFGEPENVITGEETVYYYPSLGLTAQLKKEDAARLLFQNPKAP</sequence>
<accession>A0A1L8CK76</accession>
<name>A0A1L8CK76_9PROT</name>
<evidence type="ECO:0000313" key="3">
    <source>
        <dbReference type="Proteomes" id="UP000231632"/>
    </source>
</evidence>
<dbReference type="EMBL" id="BDFD01000001">
    <property type="protein sequence ID" value="GAV19269.1"/>
    <property type="molecule type" value="Genomic_DNA"/>
</dbReference>
<feature type="transmembrane region" description="Helical" evidence="1">
    <location>
        <begin position="12"/>
        <end position="30"/>
    </location>
</feature>
<keyword evidence="1" id="KW-1133">Transmembrane helix</keyword>
<comment type="caution">
    <text evidence="2">The sequence shown here is derived from an EMBL/GenBank/DDBJ whole genome shotgun (WGS) entry which is preliminary data.</text>
</comment>
<organism evidence="2 3">
    <name type="scientific">Mariprofundus micogutta</name>
    <dbReference type="NCBI Taxonomy" id="1921010"/>
    <lineage>
        <taxon>Bacteria</taxon>
        <taxon>Pseudomonadati</taxon>
        <taxon>Pseudomonadota</taxon>
        <taxon>Candidatius Mariprofundia</taxon>
        <taxon>Mariprofundales</taxon>
        <taxon>Mariprofundaceae</taxon>
        <taxon>Mariprofundus</taxon>
    </lineage>
</organism>